<feature type="domain" description="Acetophenone carboxylase-like C-terminal" evidence="3">
    <location>
        <begin position="515"/>
        <end position="695"/>
    </location>
</feature>
<dbReference type="RefSeq" id="WP_103674717.1">
    <property type="nucleotide sequence ID" value="NZ_PQGE01000002.1"/>
</dbReference>
<dbReference type="SUPFAM" id="SSF53067">
    <property type="entry name" value="Actin-like ATPase domain"/>
    <property type="match status" value="1"/>
</dbReference>
<evidence type="ECO:0000313" key="4">
    <source>
        <dbReference type="EMBL" id="POP47328.1"/>
    </source>
</evidence>
<dbReference type="Gene3D" id="3.30.420.40">
    <property type="match status" value="1"/>
</dbReference>
<dbReference type="EMBL" id="PQGE01000002">
    <property type="protein sequence ID" value="POP47328.1"/>
    <property type="molecule type" value="Genomic_DNA"/>
</dbReference>
<dbReference type="PANTHER" id="PTHR11365">
    <property type="entry name" value="5-OXOPROLINASE RELATED"/>
    <property type="match status" value="1"/>
</dbReference>
<proteinExistence type="predicted"/>
<dbReference type="Proteomes" id="UP000237073">
    <property type="component" value="Unassembled WGS sequence"/>
</dbReference>
<gene>
    <name evidence="4" type="ORF">CHU33_03635</name>
</gene>
<comment type="caution">
    <text evidence="4">The sequence shown here is derived from an EMBL/GenBank/DDBJ whole genome shotgun (WGS) entry which is preliminary data.</text>
</comment>
<evidence type="ECO:0000259" key="2">
    <source>
        <dbReference type="Pfam" id="PF05378"/>
    </source>
</evidence>
<evidence type="ECO:0000313" key="5">
    <source>
        <dbReference type="Proteomes" id="UP000237073"/>
    </source>
</evidence>
<reference evidence="4 5" key="1">
    <citation type="submission" date="2018-01" db="EMBL/GenBank/DDBJ databases">
        <title>Superficieibacter electus gen. nov., sp. nov., an extended-spectrum beta-lactamase possessing member of the Enterobacteriaceae family, isolated from intensive care unit surfaces.</title>
        <authorList>
            <person name="Potter R.F."/>
            <person name="D'Souza A.W."/>
        </authorList>
    </citation>
    <scope>NUCLEOTIDE SEQUENCE [LARGE SCALE GENOMIC DNA]</scope>
    <source>
        <strain evidence="4 5">BP-2</strain>
    </source>
</reference>
<dbReference type="InterPro" id="IPR049517">
    <property type="entry name" value="ACX-like_C"/>
</dbReference>
<dbReference type="Pfam" id="PF05378">
    <property type="entry name" value="Hydant_A_N"/>
    <property type="match status" value="1"/>
</dbReference>
<feature type="domain" description="Hydantoinase A/oxoprolinase" evidence="1">
    <location>
        <begin position="205"/>
        <end position="499"/>
    </location>
</feature>
<organism evidence="4 5">
    <name type="scientific">Superficieibacter electus</name>
    <dbReference type="NCBI Taxonomy" id="2022662"/>
    <lineage>
        <taxon>Bacteria</taxon>
        <taxon>Pseudomonadati</taxon>
        <taxon>Pseudomonadota</taxon>
        <taxon>Gammaproteobacteria</taxon>
        <taxon>Enterobacterales</taxon>
        <taxon>Enterobacteriaceae</taxon>
        <taxon>Superficieibacter</taxon>
    </lineage>
</organism>
<evidence type="ECO:0000259" key="1">
    <source>
        <dbReference type="Pfam" id="PF01968"/>
    </source>
</evidence>
<name>A0ABX4ZJ48_9ENTR</name>
<dbReference type="InterPro" id="IPR008040">
    <property type="entry name" value="Hydant_A_N"/>
</dbReference>
<feature type="domain" description="Hydantoinase/oxoprolinase N-terminal" evidence="2">
    <location>
        <begin position="7"/>
        <end position="183"/>
    </location>
</feature>
<dbReference type="InterPro" id="IPR043129">
    <property type="entry name" value="ATPase_NBD"/>
</dbReference>
<dbReference type="InterPro" id="IPR002821">
    <property type="entry name" value="Hydantoinase_A"/>
</dbReference>
<dbReference type="PANTHER" id="PTHR11365:SF23">
    <property type="entry name" value="HYPOTHETICAL 5-OXOPROLINASE (EUROFUNG)-RELATED"/>
    <property type="match status" value="1"/>
</dbReference>
<dbReference type="Pfam" id="PF19278">
    <property type="entry name" value="Hydant_A_C"/>
    <property type="match status" value="1"/>
</dbReference>
<dbReference type="InterPro" id="IPR045079">
    <property type="entry name" value="Oxoprolinase-like"/>
</dbReference>
<sequence length="699" mass="75325">MSQRGTRIAVDIGGTFTDIVLQRADGTLVSAKRLTTHGAPEEAVLQGIDELLHETATSAAQVSAIVHGTTLATNALIERKGAKTALITTAGFRDTLEIAHEHRFDVSDLYMQRPQPLVPRERRFEVAERLAADGSVLKPLDHQSLAALLPQLDAQEITSVAIGFLHSYVNGDHELQAAAFLRQARPELAITLSHEVCPEIREYERISTACANAYVQPVIARYLQRLDRGLRLRGIAGQTLLMMSNGGLTSLEQACRFPVLLVESGPAGGAVFAAHIAREAGIAQAVAFDMGGTTAKVVFIDNGVPQYGRELEVARAYRFLKGSGMPLRIPVVDMVEIGAGGGSLAKRNALGLIDVGPESSGSEPGPACYGRGGELPAITDADLLLGKIETSRFAGGKIALSKANAVRALQTHLSDESDDEGQQAAMAMVEVVDENMANAARVHATDRGLTLEGRTLIAFGGAAPMHAARVAQKMGITQIIVPKGAGVGAAHGFLLAPLACEVVKTHLLALNSFDAQQVNAIFDQLYQQAKATLAVSPQQDAALHQEHTVYMRYQGQGHEIPVRLSGKIRYEERDVAWLTARFEEEYARHFHRIIPGMQVECLTWGLRLSLHTPVQPLPAALVQEVYTPEPQHEQRLVDLATLTAQPAGVFRREDLRPGARLQGPAIIAESETNTVVPQGFSVSVSRDQHLILHANREGK</sequence>
<evidence type="ECO:0000259" key="3">
    <source>
        <dbReference type="Pfam" id="PF19278"/>
    </source>
</evidence>
<protein>
    <submittedName>
        <fullName evidence="4">Methylhydantoinase</fullName>
    </submittedName>
</protein>
<accession>A0ABX4ZJ48</accession>
<keyword evidence="5" id="KW-1185">Reference proteome</keyword>
<dbReference type="Pfam" id="PF01968">
    <property type="entry name" value="Hydantoinase_A"/>
    <property type="match status" value="1"/>
</dbReference>